<evidence type="ECO:0000259" key="1">
    <source>
        <dbReference type="Pfam" id="PF01814"/>
    </source>
</evidence>
<dbReference type="EMBL" id="VFML01000001">
    <property type="protein sequence ID" value="TQJ03874.1"/>
    <property type="molecule type" value="Genomic_DNA"/>
</dbReference>
<dbReference type="AlphaFoldDB" id="A0A542DLH3"/>
<accession>A0A542DLH3</accession>
<evidence type="ECO:0000313" key="2">
    <source>
        <dbReference type="EMBL" id="TQJ03874.1"/>
    </source>
</evidence>
<reference evidence="2 3" key="1">
    <citation type="submission" date="2019-06" db="EMBL/GenBank/DDBJ databases">
        <title>Sequencing the genomes of 1000 actinobacteria strains.</title>
        <authorList>
            <person name="Klenk H.-P."/>
        </authorList>
    </citation>
    <scope>NUCLEOTIDE SEQUENCE [LARGE SCALE GENOMIC DNA]</scope>
    <source>
        <strain evidence="2 3">DSM 45679</strain>
    </source>
</reference>
<protein>
    <submittedName>
        <fullName evidence="2">Hemerythrin HHE cation binding domain-containing protein</fullName>
    </submittedName>
</protein>
<name>A0A542DLH3_AMYCI</name>
<dbReference type="PANTHER" id="PTHR35585">
    <property type="entry name" value="HHE DOMAIN PROTEIN (AFU_ORTHOLOGUE AFUA_4G00730)"/>
    <property type="match status" value="1"/>
</dbReference>
<sequence>MSDVVELILADHRRFEQLLQGLRESGTDHAALRAELATLLVAHAEAEEDEVYPKLRREASTDHDVEHGEEEHAEINQALLAFLELTELAGDTYEGILDKLTEVVDHHTEEEEETLLKDATRNLAETERERLGVAFVASRKAQLDADCGRPENVRLLVQQTAGRLG</sequence>
<comment type="caution">
    <text evidence="2">The sequence shown here is derived from an EMBL/GenBank/DDBJ whole genome shotgun (WGS) entry which is preliminary data.</text>
</comment>
<keyword evidence="3" id="KW-1185">Reference proteome</keyword>
<proteinExistence type="predicted"/>
<dbReference type="Gene3D" id="1.20.120.520">
    <property type="entry name" value="nmb1532 protein domain like"/>
    <property type="match status" value="1"/>
</dbReference>
<feature type="domain" description="Hemerythrin-like" evidence="1">
    <location>
        <begin position="4"/>
        <end position="117"/>
    </location>
</feature>
<organism evidence="2 3">
    <name type="scientific">Amycolatopsis cihanbeyliensis</name>
    <dbReference type="NCBI Taxonomy" id="1128664"/>
    <lineage>
        <taxon>Bacteria</taxon>
        <taxon>Bacillati</taxon>
        <taxon>Actinomycetota</taxon>
        <taxon>Actinomycetes</taxon>
        <taxon>Pseudonocardiales</taxon>
        <taxon>Pseudonocardiaceae</taxon>
        <taxon>Amycolatopsis</taxon>
    </lineage>
</organism>
<gene>
    <name evidence="2" type="ORF">FB471_3645</name>
</gene>
<dbReference type="Pfam" id="PF01814">
    <property type="entry name" value="Hemerythrin"/>
    <property type="match status" value="1"/>
</dbReference>
<evidence type="ECO:0000313" key="3">
    <source>
        <dbReference type="Proteomes" id="UP000320876"/>
    </source>
</evidence>
<dbReference type="PANTHER" id="PTHR35585:SF1">
    <property type="entry name" value="HHE DOMAIN PROTEIN (AFU_ORTHOLOGUE AFUA_4G00730)"/>
    <property type="match status" value="1"/>
</dbReference>
<dbReference type="RefSeq" id="WP_246076464.1">
    <property type="nucleotide sequence ID" value="NZ_VFML01000001.1"/>
</dbReference>
<dbReference type="InterPro" id="IPR012312">
    <property type="entry name" value="Hemerythrin-like"/>
</dbReference>
<dbReference type="Proteomes" id="UP000320876">
    <property type="component" value="Unassembled WGS sequence"/>
</dbReference>